<feature type="region of interest" description="Disordered" evidence="8">
    <location>
        <begin position="612"/>
        <end position="651"/>
    </location>
</feature>
<dbReference type="CDD" id="cd00130">
    <property type="entry name" value="PAS"/>
    <property type="match status" value="2"/>
</dbReference>
<keyword evidence="2" id="KW-0058">Aromatic hydrocarbons catabolism</keyword>
<dbReference type="SUPFAM" id="SSF55785">
    <property type="entry name" value="PYP-like sensor domain (PAS domain)"/>
    <property type="match status" value="2"/>
</dbReference>
<evidence type="ECO:0000256" key="7">
    <source>
        <dbReference type="SAM" id="Coils"/>
    </source>
</evidence>
<dbReference type="Pfam" id="PF00381">
    <property type="entry name" value="PTS-HPr"/>
    <property type="match status" value="1"/>
</dbReference>
<evidence type="ECO:0000256" key="6">
    <source>
        <dbReference type="ARBA" id="ARBA00029500"/>
    </source>
</evidence>
<evidence type="ECO:0000256" key="5">
    <source>
        <dbReference type="ARBA" id="ARBA00023163"/>
    </source>
</evidence>
<dbReference type="InterPro" id="IPR009057">
    <property type="entry name" value="Homeodomain-like_sf"/>
</dbReference>
<comment type="caution">
    <text evidence="12">The sequence shown here is derived from an EMBL/GenBank/DDBJ whole genome shotgun (WGS) entry which is preliminary data.</text>
</comment>
<dbReference type="Gene3D" id="3.30.1340.10">
    <property type="entry name" value="HPr-like"/>
    <property type="match status" value="1"/>
</dbReference>
<dbReference type="NCBIfam" id="TIGR00229">
    <property type="entry name" value="sensory_box"/>
    <property type="match status" value="1"/>
</dbReference>
<dbReference type="InterPro" id="IPR027417">
    <property type="entry name" value="P-loop_NTPase"/>
</dbReference>
<dbReference type="PROSITE" id="PS50045">
    <property type="entry name" value="SIGMA54_INTERACT_4"/>
    <property type="match status" value="1"/>
</dbReference>
<feature type="domain" description="Sigma-54 factor interaction" evidence="9">
    <location>
        <begin position="363"/>
        <end position="592"/>
    </location>
</feature>
<keyword evidence="4" id="KW-0805">Transcription regulation</keyword>
<protein>
    <recommendedName>
        <fullName evidence="6">HTH-type transcriptional regulatory protein TyrR</fullName>
    </recommendedName>
</protein>
<keyword evidence="5" id="KW-0804">Transcription</keyword>
<dbReference type="Gene3D" id="3.40.50.300">
    <property type="entry name" value="P-loop containing nucleotide triphosphate hydrolases"/>
    <property type="match status" value="1"/>
</dbReference>
<dbReference type="PANTHER" id="PTHR32071">
    <property type="entry name" value="TRANSCRIPTIONAL REGULATORY PROTEIN"/>
    <property type="match status" value="1"/>
</dbReference>
<evidence type="ECO:0000256" key="2">
    <source>
        <dbReference type="ARBA" id="ARBA00022797"/>
    </source>
</evidence>
<dbReference type="SUPFAM" id="SSF52540">
    <property type="entry name" value="P-loop containing nucleoside triphosphate hydrolases"/>
    <property type="match status" value="1"/>
</dbReference>
<dbReference type="Pfam" id="PF18024">
    <property type="entry name" value="HTH_50"/>
    <property type="match status" value="1"/>
</dbReference>
<dbReference type="PROSITE" id="PS00688">
    <property type="entry name" value="SIGMA54_INTERACT_3"/>
    <property type="match status" value="1"/>
</dbReference>
<evidence type="ECO:0000259" key="11">
    <source>
        <dbReference type="PROSITE" id="PS51350"/>
    </source>
</evidence>
<organism evidence="12 13">
    <name type="scientific">Heliobacterium chlorum</name>
    <dbReference type="NCBI Taxonomy" id="2698"/>
    <lineage>
        <taxon>Bacteria</taxon>
        <taxon>Bacillati</taxon>
        <taxon>Bacillota</taxon>
        <taxon>Clostridia</taxon>
        <taxon>Eubacteriales</taxon>
        <taxon>Heliobacteriaceae</taxon>
        <taxon>Heliobacterium</taxon>
    </lineage>
</organism>
<dbReference type="PROSITE" id="PS51350">
    <property type="entry name" value="PTS_HPR_DOM"/>
    <property type="match status" value="1"/>
</dbReference>
<dbReference type="InterPro" id="IPR058031">
    <property type="entry name" value="AAA_lid_NorR"/>
</dbReference>
<feature type="domain" description="PAS" evidence="10">
    <location>
        <begin position="225"/>
        <end position="271"/>
    </location>
</feature>
<evidence type="ECO:0000313" key="13">
    <source>
        <dbReference type="Proteomes" id="UP000617402"/>
    </source>
</evidence>
<dbReference type="SUPFAM" id="SSF55594">
    <property type="entry name" value="HPr-like"/>
    <property type="match status" value="1"/>
</dbReference>
<evidence type="ECO:0000259" key="9">
    <source>
        <dbReference type="PROSITE" id="PS50045"/>
    </source>
</evidence>
<feature type="domain" description="HPr" evidence="11">
    <location>
        <begin position="1"/>
        <end position="93"/>
    </location>
</feature>
<feature type="coiled-coil region" evidence="7">
    <location>
        <begin position="212"/>
        <end position="239"/>
    </location>
</feature>
<dbReference type="InterPro" id="IPR000014">
    <property type="entry name" value="PAS"/>
</dbReference>
<dbReference type="EMBL" id="JACVHF010000024">
    <property type="protein sequence ID" value="MBC9786061.1"/>
    <property type="molecule type" value="Genomic_DNA"/>
</dbReference>
<dbReference type="Gene3D" id="3.30.450.20">
    <property type="entry name" value="PAS domain"/>
    <property type="match status" value="2"/>
</dbReference>
<dbReference type="InterPro" id="IPR025944">
    <property type="entry name" value="Sigma_54_int_dom_CS"/>
</dbReference>
<feature type="domain" description="PAS" evidence="10">
    <location>
        <begin position="108"/>
        <end position="153"/>
    </location>
</feature>
<dbReference type="Proteomes" id="UP000617402">
    <property type="component" value="Unassembled WGS sequence"/>
</dbReference>
<dbReference type="SMART" id="SM00091">
    <property type="entry name" value="PAS"/>
    <property type="match status" value="2"/>
</dbReference>
<dbReference type="Pfam" id="PF00989">
    <property type="entry name" value="PAS"/>
    <property type="match status" value="2"/>
</dbReference>
<dbReference type="InterPro" id="IPR030828">
    <property type="entry name" value="HTH_TyrR"/>
</dbReference>
<dbReference type="InterPro" id="IPR002078">
    <property type="entry name" value="Sigma_54_int"/>
</dbReference>
<dbReference type="PROSITE" id="PS00675">
    <property type="entry name" value="SIGMA54_INTERACT_1"/>
    <property type="match status" value="1"/>
</dbReference>
<evidence type="ECO:0000259" key="10">
    <source>
        <dbReference type="PROSITE" id="PS50112"/>
    </source>
</evidence>
<evidence type="ECO:0000256" key="4">
    <source>
        <dbReference type="ARBA" id="ARBA00023015"/>
    </source>
</evidence>
<proteinExistence type="predicted"/>
<evidence type="ECO:0000256" key="3">
    <source>
        <dbReference type="ARBA" id="ARBA00022840"/>
    </source>
</evidence>
<dbReference type="SUPFAM" id="SSF46689">
    <property type="entry name" value="Homeodomain-like"/>
    <property type="match status" value="1"/>
</dbReference>
<accession>A0ABR7T5X8</accession>
<dbReference type="Pfam" id="PF25601">
    <property type="entry name" value="AAA_lid_14"/>
    <property type="match status" value="1"/>
</dbReference>
<evidence type="ECO:0000313" key="12">
    <source>
        <dbReference type="EMBL" id="MBC9786061.1"/>
    </source>
</evidence>
<gene>
    <name evidence="12" type="ORF">H1S01_16445</name>
</gene>
<dbReference type="InterPro" id="IPR035895">
    <property type="entry name" value="HPr-like_sf"/>
</dbReference>
<dbReference type="InterPro" id="IPR013767">
    <property type="entry name" value="PAS_fold"/>
</dbReference>
<evidence type="ECO:0000256" key="1">
    <source>
        <dbReference type="ARBA" id="ARBA00022741"/>
    </source>
</evidence>
<dbReference type="Gene3D" id="1.10.8.60">
    <property type="match status" value="1"/>
</dbReference>
<sequence>MYEQKVLIRHDKGLHTRVAAMIVQKSSELQSRYQVSLFLRCRDRERIPATNLMQIVTAAVKKGEMVWVSAQGDQTRPAVWELVQLLESDFPMSSGRMLNQVDGLLQDNALTAEHVFTSMANGLIVTDENDIITIFNPAAERIMDRSAADVIGRKASQVIAGSRMHIVTETRQAELGCRQALGASTIITNRSPIIVDGKVKGAVAIFEDISVLDKVTGELQEVKELKERLQLLLESVQDGISVVNREGYITYVNPAYEGMFNKGKDLLIGQNVKETSPDGARSRALSTGKAVSGEIRRKSGITVIADAYPIIIDGEVTGVVSIVKDISEVHSLMEKLTRLAARAEYLEQELQRAKKPGKAFDRYIGQSGKVLDALAIAAKAAEGPSTVLIRGESGTGKELVAEGIHAAGPRAKGPFIRVNCAAIPENLLESELFGHEKGAFTGAVKRRMGKFELARNGVIFLDEIGEMDKNMQVKLLRALQQKEITPVGGEETHRIDVKIIAATNQDLEQMVAEGRFREDLYYRLNVIPIHLPPLRERQEDIPLLVEHFIEKLARNLGKKIEGISREALAMLMEYPWPGNVRELENIIERVVTLTDHGQIDLSDLPVYLRETGTQTMPSLTSKRSVVSETDSDPGEPEGTREPRSINEAGKQYPESRIKNILGDSSPDLLRWEEYEKEIIALALKKHGSFNAAGKALGLTHKTIAAKARKYGIEKTIAWEKG</sequence>
<keyword evidence="3" id="KW-0067">ATP-binding</keyword>
<dbReference type="CDD" id="cd00009">
    <property type="entry name" value="AAA"/>
    <property type="match status" value="1"/>
</dbReference>
<keyword evidence="1" id="KW-0547">Nucleotide-binding</keyword>
<dbReference type="Gene3D" id="1.10.10.60">
    <property type="entry name" value="Homeodomain-like"/>
    <property type="match status" value="1"/>
</dbReference>
<dbReference type="InterPro" id="IPR003593">
    <property type="entry name" value="AAA+_ATPase"/>
</dbReference>
<name>A0ABR7T5X8_HELCL</name>
<dbReference type="InterPro" id="IPR000032">
    <property type="entry name" value="HPr-like"/>
</dbReference>
<dbReference type="SMART" id="SM00382">
    <property type="entry name" value="AAA"/>
    <property type="match status" value="1"/>
</dbReference>
<keyword evidence="13" id="KW-1185">Reference proteome</keyword>
<evidence type="ECO:0000256" key="8">
    <source>
        <dbReference type="SAM" id="MobiDB-lite"/>
    </source>
</evidence>
<keyword evidence="7" id="KW-0175">Coiled coil</keyword>
<dbReference type="InterPro" id="IPR025662">
    <property type="entry name" value="Sigma_54_int_dom_ATP-bd_1"/>
</dbReference>
<dbReference type="PROSITE" id="PS50112">
    <property type="entry name" value="PAS"/>
    <property type="match status" value="2"/>
</dbReference>
<feature type="compositionally biased region" description="Polar residues" evidence="8">
    <location>
        <begin position="612"/>
        <end position="628"/>
    </location>
</feature>
<reference evidence="12 13" key="1">
    <citation type="submission" date="2020-07" db="EMBL/GenBank/DDBJ databases">
        <title>Draft whole-genome sequence of Heliobacterium chlorum DSM 3682, type strain.</title>
        <authorList>
            <person name="Kyndt J.A."/>
            <person name="Meyer T.E."/>
            <person name="Imhoff J.F."/>
        </authorList>
    </citation>
    <scope>NUCLEOTIDE SEQUENCE [LARGE SCALE GENOMIC DNA]</scope>
    <source>
        <strain evidence="12 13">DSM 3682</strain>
    </source>
</reference>
<dbReference type="InterPro" id="IPR035965">
    <property type="entry name" value="PAS-like_dom_sf"/>
</dbReference>
<dbReference type="RefSeq" id="WP_188041490.1">
    <property type="nucleotide sequence ID" value="NZ_JACVHF010000024.1"/>
</dbReference>
<dbReference type="Pfam" id="PF00158">
    <property type="entry name" value="Sigma54_activat"/>
    <property type="match status" value="1"/>
</dbReference>
<dbReference type="PANTHER" id="PTHR32071:SF57">
    <property type="entry name" value="C4-DICARBOXYLATE TRANSPORT TRANSCRIPTIONAL REGULATORY PROTEIN DCTD"/>
    <property type="match status" value="1"/>
</dbReference>